<dbReference type="PROSITE" id="PS51679">
    <property type="entry name" value="SAM_MT_C5"/>
    <property type="match status" value="1"/>
</dbReference>
<comment type="catalytic activity">
    <reaction evidence="6">
        <text>a 2'-deoxycytidine in DNA + S-adenosyl-L-methionine = a 5-methyl-2'-deoxycytidine in DNA + S-adenosyl-L-homocysteine + H(+)</text>
        <dbReference type="Rhea" id="RHEA:13681"/>
        <dbReference type="Rhea" id="RHEA-COMP:11369"/>
        <dbReference type="Rhea" id="RHEA-COMP:11370"/>
        <dbReference type="ChEBI" id="CHEBI:15378"/>
        <dbReference type="ChEBI" id="CHEBI:57856"/>
        <dbReference type="ChEBI" id="CHEBI:59789"/>
        <dbReference type="ChEBI" id="CHEBI:85452"/>
        <dbReference type="ChEBI" id="CHEBI:85454"/>
        <dbReference type="EC" id="2.1.1.37"/>
    </reaction>
</comment>
<gene>
    <name evidence="9" type="ORF">KAK06_02460</name>
</gene>
<dbReference type="GO" id="GO:0009307">
    <property type="term" value="P:DNA restriction-modification system"/>
    <property type="evidence" value="ECO:0007669"/>
    <property type="project" value="UniProtKB-KW"/>
</dbReference>
<keyword evidence="2 7" id="KW-0489">Methyltransferase</keyword>
<organism evidence="9 10">
    <name type="scientific">Ideonella aquatica</name>
    <dbReference type="NCBI Taxonomy" id="2824119"/>
    <lineage>
        <taxon>Bacteria</taxon>
        <taxon>Pseudomonadati</taxon>
        <taxon>Pseudomonadota</taxon>
        <taxon>Betaproteobacteria</taxon>
        <taxon>Burkholderiales</taxon>
        <taxon>Sphaerotilaceae</taxon>
        <taxon>Ideonella</taxon>
    </lineage>
</organism>
<dbReference type="SUPFAM" id="SSF53335">
    <property type="entry name" value="S-adenosyl-L-methionine-dependent methyltransferases"/>
    <property type="match status" value="1"/>
</dbReference>
<dbReference type="InterPro" id="IPR029063">
    <property type="entry name" value="SAM-dependent_MTases_sf"/>
</dbReference>
<evidence type="ECO:0000256" key="7">
    <source>
        <dbReference type="PROSITE-ProRule" id="PRU01016"/>
    </source>
</evidence>
<dbReference type="EMBL" id="JAGQDE010000002">
    <property type="protein sequence ID" value="MBQ0957810.1"/>
    <property type="molecule type" value="Genomic_DNA"/>
</dbReference>
<dbReference type="PRINTS" id="PR00105">
    <property type="entry name" value="C5METTRFRASE"/>
</dbReference>
<evidence type="ECO:0000256" key="2">
    <source>
        <dbReference type="ARBA" id="ARBA00022603"/>
    </source>
</evidence>
<dbReference type="PROSITE" id="PS00095">
    <property type="entry name" value="C5_MTASE_2"/>
    <property type="match status" value="1"/>
</dbReference>
<keyword evidence="3 7" id="KW-0808">Transferase</keyword>
<dbReference type="GO" id="GO:0003886">
    <property type="term" value="F:DNA (cytosine-5-)-methyltransferase activity"/>
    <property type="evidence" value="ECO:0007669"/>
    <property type="project" value="UniProtKB-EC"/>
</dbReference>
<dbReference type="InterPro" id="IPR031303">
    <property type="entry name" value="C5_meth_CS"/>
</dbReference>
<sequence>MPHQKKKIIDLFAGVGGLSLGAARAGFDVAAAVEFDTRASAQHAVNFPNSRHLVEDVATLSGERLLELSGLKSNELCGLIGGPPCQGFSEIGLKGTEDPRNELLVHFFRHVAELRPAFFLAENVPGVTHERNKPILDRALAQVPNDYLMLAPMTVKASDYGAPTIRTRVFFFGYDPNRVSALDVAAFAPKFVEDVRVSRALSGLPIIRSDWQREDQSWRAVGELDDAPYEHRIANHIPEGVGDPYALAVHKNQFIVSGFLGTAHSPETKKRFRVLQPGTSDAISKCYRLHMDGYCPTLRAGTGPERGSYQAIRPVHPSSPRVIAPREAARLQGFPDWFQFHPTKWHAFRQIGNSVSPIVSEALLSVIHKAVS</sequence>
<dbReference type="Proteomes" id="UP000678374">
    <property type="component" value="Unassembled WGS sequence"/>
</dbReference>
<keyword evidence="5" id="KW-0680">Restriction system</keyword>
<dbReference type="EC" id="2.1.1.37" evidence="1"/>
<dbReference type="PANTHER" id="PTHR10629">
    <property type="entry name" value="CYTOSINE-SPECIFIC METHYLTRANSFERASE"/>
    <property type="match status" value="1"/>
</dbReference>
<dbReference type="Pfam" id="PF00145">
    <property type="entry name" value="DNA_methylase"/>
    <property type="match status" value="1"/>
</dbReference>
<reference evidence="9" key="1">
    <citation type="submission" date="2021-04" db="EMBL/GenBank/DDBJ databases">
        <title>The genome sequence of Ideonella sp. 4Y11.</title>
        <authorList>
            <person name="Liu Y."/>
        </authorList>
    </citation>
    <scope>NUCLEOTIDE SEQUENCE</scope>
    <source>
        <strain evidence="9">4Y11</strain>
    </source>
</reference>
<dbReference type="GO" id="GO:0032259">
    <property type="term" value="P:methylation"/>
    <property type="evidence" value="ECO:0007669"/>
    <property type="project" value="UniProtKB-KW"/>
</dbReference>
<evidence type="ECO:0000256" key="8">
    <source>
        <dbReference type="RuleBase" id="RU000416"/>
    </source>
</evidence>
<protein>
    <recommendedName>
        <fullName evidence="1">DNA (cytosine-5-)-methyltransferase</fullName>
        <ecNumber evidence="1">2.1.1.37</ecNumber>
    </recommendedName>
</protein>
<accession>A0A941BP91</accession>
<evidence type="ECO:0000256" key="5">
    <source>
        <dbReference type="ARBA" id="ARBA00022747"/>
    </source>
</evidence>
<dbReference type="Gene3D" id="3.40.50.150">
    <property type="entry name" value="Vaccinia Virus protein VP39"/>
    <property type="match status" value="1"/>
</dbReference>
<evidence type="ECO:0000256" key="4">
    <source>
        <dbReference type="ARBA" id="ARBA00022691"/>
    </source>
</evidence>
<feature type="active site" evidence="7">
    <location>
        <position position="85"/>
    </location>
</feature>
<evidence type="ECO:0000256" key="6">
    <source>
        <dbReference type="ARBA" id="ARBA00047422"/>
    </source>
</evidence>
<evidence type="ECO:0000256" key="1">
    <source>
        <dbReference type="ARBA" id="ARBA00011975"/>
    </source>
</evidence>
<evidence type="ECO:0000313" key="9">
    <source>
        <dbReference type="EMBL" id="MBQ0957810.1"/>
    </source>
</evidence>
<keyword evidence="10" id="KW-1185">Reference proteome</keyword>
<keyword evidence="4 7" id="KW-0949">S-adenosyl-L-methionine</keyword>
<proteinExistence type="inferred from homology"/>
<dbReference type="AlphaFoldDB" id="A0A941BP91"/>
<dbReference type="NCBIfam" id="TIGR00675">
    <property type="entry name" value="dcm"/>
    <property type="match status" value="1"/>
</dbReference>
<evidence type="ECO:0000256" key="3">
    <source>
        <dbReference type="ARBA" id="ARBA00022679"/>
    </source>
</evidence>
<dbReference type="InterPro" id="IPR001525">
    <property type="entry name" value="C5_MeTfrase"/>
</dbReference>
<comment type="caution">
    <text evidence="9">The sequence shown here is derived from an EMBL/GenBank/DDBJ whole genome shotgun (WGS) entry which is preliminary data.</text>
</comment>
<dbReference type="InterPro" id="IPR050390">
    <property type="entry name" value="C5-Methyltransferase"/>
</dbReference>
<dbReference type="PANTHER" id="PTHR10629:SF52">
    <property type="entry name" value="DNA (CYTOSINE-5)-METHYLTRANSFERASE 1"/>
    <property type="match status" value="1"/>
</dbReference>
<comment type="similarity">
    <text evidence="7 8">Belongs to the class I-like SAM-binding methyltransferase superfamily. C5-methyltransferase family.</text>
</comment>
<dbReference type="Gene3D" id="3.90.120.10">
    <property type="entry name" value="DNA Methylase, subunit A, domain 2"/>
    <property type="match status" value="1"/>
</dbReference>
<dbReference type="RefSeq" id="WP_210800218.1">
    <property type="nucleotide sequence ID" value="NZ_JAGQDE010000002.1"/>
</dbReference>
<evidence type="ECO:0000313" key="10">
    <source>
        <dbReference type="Proteomes" id="UP000678374"/>
    </source>
</evidence>
<name>A0A941BP91_9BURK</name>